<evidence type="ECO:0000256" key="5">
    <source>
        <dbReference type="SAM" id="Phobius"/>
    </source>
</evidence>
<feature type="transmembrane region" description="Helical" evidence="5">
    <location>
        <begin position="135"/>
        <end position="157"/>
    </location>
</feature>
<feature type="transmembrane region" description="Helical" evidence="5">
    <location>
        <begin position="28"/>
        <end position="51"/>
    </location>
</feature>
<feature type="domain" description="STAS" evidence="6">
    <location>
        <begin position="452"/>
        <end position="553"/>
    </location>
</feature>
<dbReference type="AlphaFoldDB" id="A0A378WX85"/>
<dbReference type="GO" id="GO:0016020">
    <property type="term" value="C:membrane"/>
    <property type="evidence" value="ECO:0007669"/>
    <property type="project" value="UniProtKB-SubCell"/>
</dbReference>
<dbReference type="Gene3D" id="3.30.750.24">
    <property type="entry name" value="STAS domain"/>
    <property type="match status" value="1"/>
</dbReference>
<feature type="transmembrane region" description="Helical" evidence="5">
    <location>
        <begin position="209"/>
        <end position="229"/>
    </location>
</feature>
<keyword evidence="4 5" id="KW-0472">Membrane</keyword>
<gene>
    <name evidence="7" type="ORF">NCTC13184_03546</name>
</gene>
<reference evidence="7 8" key="1">
    <citation type="submission" date="2018-06" db="EMBL/GenBank/DDBJ databases">
        <authorList>
            <consortium name="Pathogen Informatics"/>
            <person name="Doyle S."/>
        </authorList>
    </citation>
    <scope>NUCLEOTIDE SEQUENCE [LARGE SCALE GENOMIC DNA]</scope>
    <source>
        <strain evidence="7 8">NCTC13184</strain>
    </source>
</reference>
<dbReference type="InterPro" id="IPR002645">
    <property type="entry name" value="STAS_dom"/>
</dbReference>
<evidence type="ECO:0000256" key="4">
    <source>
        <dbReference type="ARBA" id="ARBA00023136"/>
    </source>
</evidence>
<protein>
    <submittedName>
        <fullName evidence="7">Probable sulfate transporter Rv1739c/MT1781</fullName>
    </submittedName>
</protein>
<evidence type="ECO:0000256" key="3">
    <source>
        <dbReference type="ARBA" id="ARBA00022989"/>
    </source>
</evidence>
<accession>A0A378WX85</accession>
<evidence type="ECO:0000259" key="6">
    <source>
        <dbReference type="PROSITE" id="PS50801"/>
    </source>
</evidence>
<sequence>MESLRLFGSVSIASLRDYGRHGLRDDSVAALVVWASLVPAALAFAAVAGVPGWVGLVSVVPGLALYALFGGSNQLVMSPVALIAVISAAIVGPRAGGDGFRYLAMTSALAMLVGVLLSLVAVLRWSFIATFVPESVLLGLSVGLGIAICIGQLPALLGMEQPTDGNSLQQVRRVLSHLSEIDTGAALIGGLGLVVMICVRRWVPVVPSALLAVLIGVGCGHLFGIGIGNPDPFAAIPGKALRIGPPSVGLHDYADMLVPAIGLALVSLASTFRSPTPGDAAPKVSSNREVVALAAANLGSGLISGMIVSGTTASVICGRRTHFSTRIGGLFVAVSTVFALPFASPILTALPRTVPAAIAVVLVGALIGPAALRLFRARPFDSDHADRRIAWIEFAAAVVVGTVTVALGVLAGLVATVGLSALLLLVGSAHPNVVRVPAERATDPIPFAPAGPGITVARLASPLHFANAEFVRDRIMAICSVAEPRIVVLDAMATGSVDVSAAQMLTGLHTELASAGIQLRIAHPEGSVRSALDEWSFTSETLRVYASLEEALS</sequence>
<dbReference type="InterPro" id="IPR011547">
    <property type="entry name" value="SLC26A/SulP_dom"/>
</dbReference>
<name>A0A378WX85_9NOCA</name>
<evidence type="ECO:0000313" key="7">
    <source>
        <dbReference type="EMBL" id="SUA45024.1"/>
    </source>
</evidence>
<comment type="subcellular location">
    <subcellularLocation>
        <location evidence="1">Membrane</location>
        <topology evidence="1">Multi-pass membrane protein</topology>
    </subcellularLocation>
</comment>
<dbReference type="SUPFAM" id="SSF52091">
    <property type="entry name" value="SpoIIaa-like"/>
    <property type="match status" value="1"/>
</dbReference>
<organism evidence="7 8">
    <name type="scientific">Nocardia africana</name>
    <dbReference type="NCBI Taxonomy" id="134964"/>
    <lineage>
        <taxon>Bacteria</taxon>
        <taxon>Bacillati</taxon>
        <taxon>Actinomycetota</taxon>
        <taxon>Actinomycetes</taxon>
        <taxon>Mycobacteriales</taxon>
        <taxon>Nocardiaceae</taxon>
        <taxon>Nocardia</taxon>
    </lineage>
</organism>
<feature type="transmembrane region" description="Helical" evidence="5">
    <location>
        <begin position="290"/>
        <end position="317"/>
    </location>
</feature>
<dbReference type="EMBL" id="UGRU01000001">
    <property type="protein sequence ID" value="SUA45024.1"/>
    <property type="molecule type" value="Genomic_DNA"/>
</dbReference>
<dbReference type="RefSeq" id="WP_084491569.1">
    <property type="nucleotide sequence ID" value="NZ_JAJFOE010000001.1"/>
</dbReference>
<feature type="transmembrane region" description="Helical" evidence="5">
    <location>
        <begin position="178"/>
        <end position="203"/>
    </location>
</feature>
<proteinExistence type="predicted"/>
<dbReference type="Pfam" id="PF01740">
    <property type="entry name" value="STAS"/>
    <property type="match status" value="1"/>
</dbReference>
<evidence type="ECO:0000313" key="8">
    <source>
        <dbReference type="Proteomes" id="UP000255082"/>
    </source>
</evidence>
<dbReference type="CDD" id="cd07042">
    <property type="entry name" value="STAS_SulP_like_sulfate_transporter"/>
    <property type="match status" value="1"/>
</dbReference>
<dbReference type="PROSITE" id="PS50801">
    <property type="entry name" value="STAS"/>
    <property type="match status" value="1"/>
</dbReference>
<feature type="transmembrane region" description="Helical" evidence="5">
    <location>
        <begin position="102"/>
        <end position="123"/>
    </location>
</feature>
<dbReference type="PANTHER" id="PTHR11814">
    <property type="entry name" value="SULFATE TRANSPORTER"/>
    <property type="match status" value="1"/>
</dbReference>
<dbReference type="InterPro" id="IPR001902">
    <property type="entry name" value="SLC26A/SulP_fam"/>
</dbReference>
<dbReference type="InterPro" id="IPR036513">
    <property type="entry name" value="STAS_dom_sf"/>
</dbReference>
<feature type="transmembrane region" description="Helical" evidence="5">
    <location>
        <begin position="356"/>
        <end position="375"/>
    </location>
</feature>
<dbReference type="GO" id="GO:0055085">
    <property type="term" value="P:transmembrane transport"/>
    <property type="evidence" value="ECO:0007669"/>
    <property type="project" value="InterPro"/>
</dbReference>
<feature type="transmembrane region" description="Helical" evidence="5">
    <location>
        <begin position="396"/>
        <end position="426"/>
    </location>
</feature>
<feature type="transmembrane region" description="Helical" evidence="5">
    <location>
        <begin position="63"/>
        <end position="90"/>
    </location>
</feature>
<dbReference type="OrthoDB" id="9769739at2"/>
<feature type="transmembrane region" description="Helical" evidence="5">
    <location>
        <begin position="329"/>
        <end position="350"/>
    </location>
</feature>
<keyword evidence="3 5" id="KW-1133">Transmembrane helix</keyword>
<keyword evidence="2 5" id="KW-0812">Transmembrane</keyword>
<evidence type="ECO:0000256" key="1">
    <source>
        <dbReference type="ARBA" id="ARBA00004141"/>
    </source>
</evidence>
<evidence type="ECO:0000256" key="2">
    <source>
        <dbReference type="ARBA" id="ARBA00022692"/>
    </source>
</evidence>
<dbReference type="Proteomes" id="UP000255082">
    <property type="component" value="Unassembled WGS sequence"/>
</dbReference>
<dbReference type="Pfam" id="PF00916">
    <property type="entry name" value="Sulfate_transp"/>
    <property type="match status" value="1"/>
</dbReference>